<keyword evidence="1" id="KW-0732">Signal</keyword>
<comment type="caution">
    <text evidence="2">The sequence shown here is derived from an EMBL/GenBank/DDBJ whole genome shotgun (WGS) entry which is preliminary data.</text>
</comment>
<dbReference type="Gene3D" id="2.60.40.1890">
    <property type="entry name" value="PCu(A)C copper chaperone"/>
    <property type="match status" value="1"/>
</dbReference>
<dbReference type="InterPro" id="IPR036182">
    <property type="entry name" value="PCuAC_sf"/>
</dbReference>
<dbReference type="PROSITE" id="PS51257">
    <property type="entry name" value="PROKAR_LIPOPROTEIN"/>
    <property type="match status" value="1"/>
</dbReference>
<dbReference type="Proteomes" id="UP000469545">
    <property type="component" value="Unassembled WGS sequence"/>
</dbReference>
<accession>A0A6N9UFA7</accession>
<reference evidence="2 3" key="1">
    <citation type="submission" date="2020-01" db="EMBL/GenBank/DDBJ databases">
        <title>Insect and environment-associated Actinomycetes.</title>
        <authorList>
            <person name="Currrie C."/>
            <person name="Chevrette M."/>
            <person name="Carlson C."/>
            <person name="Stubbendieck R."/>
            <person name="Wendt-Pienkowski E."/>
        </authorList>
    </citation>
    <scope>NUCLEOTIDE SEQUENCE [LARGE SCALE GENOMIC DNA]</scope>
    <source>
        <strain evidence="2 3">SID14172</strain>
    </source>
</reference>
<protein>
    <submittedName>
        <fullName evidence="2">Copper chaperone PCu(A)C</fullName>
    </submittedName>
</protein>
<proteinExistence type="predicted"/>
<dbReference type="AlphaFoldDB" id="A0A6N9UFA7"/>
<organism evidence="2 3">
    <name type="scientific">Streptomyces coelicoflavus</name>
    <dbReference type="NCBI Taxonomy" id="285562"/>
    <lineage>
        <taxon>Bacteria</taxon>
        <taxon>Bacillati</taxon>
        <taxon>Actinomycetota</taxon>
        <taxon>Actinomycetes</taxon>
        <taxon>Kitasatosporales</taxon>
        <taxon>Streptomycetaceae</taxon>
        <taxon>Streptomyces</taxon>
    </lineage>
</organism>
<dbReference type="PANTHER" id="PTHR36302">
    <property type="entry name" value="BLR7088 PROTEIN"/>
    <property type="match status" value="1"/>
</dbReference>
<feature type="chain" id="PRO_5039676520" evidence="1">
    <location>
        <begin position="28"/>
        <end position="171"/>
    </location>
</feature>
<dbReference type="SUPFAM" id="SSF110087">
    <property type="entry name" value="DR1885-like metal-binding protein"/>
    <property type="match status" value="1"/>
</dbReference>
<dbReference type="PANTHER" id="PTHR36302:SF1">
    <property type="entry name" value="COPPER CHAPERONE PCU(A)C"/>
    <property type="match status" value="1"/>
</dbReference>
<dbReference type="InterPro" id="IPR058248">
    <property type="entry name" value="Lxx211020-like"/>
</dbReference>
<keyword evidence="3" id="KW-1185">Reference proteome</keyword>
<dbReference type="EMBL" id="JAAGMB010000168">
    <property type="protein sequence ID" value="NEB16357.1"/>
    <property type="molecule type" value="Genomic_DNA"/>
</dbReference>
<feature type="signal peptide" evidence="1">
    <location>
        <begin position="1"/>
        <end position="27"/>
    </location>
</feature>
<evidence type="ECO:0000313" key="2">
    <source>
        <dbReference type="EMBL" id="NEB16357.1"/>
    </source>
</evidence>
<name>A0A6N9UFA7_9ACTN</name>
<dbReference type="Pfam" id="PF04314">
    <property type="entry name" value="PCuAC"/>
    <property type="match status" value="1"/>
</dbReference>
<dbReference type="InterPro" id="IPR007410">
    <property type="entry name" value="LpqE-like"/>
</dbReference>
<evidence type="ECO:0000256" key="1">
    <source>
        <dbReference type="SAM" id="SignalP"/>
    </source>
</evidence>
<dbReference type="RefSeq" id="WP_054102963.1">
    <property type="nucleotide sequence ID" value="NZ_BEWB01000003.1"/>
</dbReference>
<sequence length="171" mass="17434">MRRPAGGPPKRRPALAAVAVIGALALAGCGGSDSDSAASGAELSVDAAYIPQPVSDSMAAGFLTITNEGGTADELTSVTSEAGEVTVHETVGGTMKQADRLEVPAHGQLVFKSGGNHLMFEKLKQQPKQGQSVAVELHFAHSGPVTVELPVKAATYQPTTGHSGHTEDSGH</sequence>
<evidence type="ECO:0000313" key="3">
    <source>
        <dbReference type="Proteomes" id="UP000469545"/>
    </source>
</evidence>
<gene>
    <name evidence="2" type="ORF">G3I46_07465</name>
</gene>